<sequence>MQNQVTTRGNDFQTYSIGGGLEFDEKQMSFFIDNQYEAAKLELQGLFTTSELWIIVDSLNGIPYSSEQSAKFIVNEFVEDYIQHGIAEGLLDFDDSLLLNKLQRLTEFQAFSILKMVSEFLETDLDEELDQDSEELLNGIFQISDSEMIIEDEEECCGCGWDNFELSWELGFQKLRHIGTIFSLKFGIFIAVRFDEGEFALYEDCKNCGELHFLESYSIDELVEIDVMEETKYLIEENFTDED</sequence>
<dbReference type="RefSeq" id="WP_042977413.1">
    <property type="nucleotide sequence ID" value="NZ_JXHR01000028.1"/>
</dbReference>
<evidence type="ECO:0000313" key="2">
    <source>
        <dbReference type="Proteomes" id="UP000076442"/>
    </source>
</evidence>
<protein>
    <submittedName>
        <fullName evidence="1">Uncharacterized protein</fullName>
    </submittedName>
</protein>
<comment type="caution">
    <text evidence="1">The sequence shown here is derived from an EMBL/GenBank/DDBJ whole genome shotgun (WGS) entry which is preliminary data.</text>
</comment>
<organism evidence="1 2">
    <name type="scientific">Bacillus subtilis</name>
    <dbReference type="NCBI Taxonomy" id="1423"/>
    <lineage>
        <taxon>Bacteria</taxon>
        <taxon>Bacillati</taxon>
        <taxon>Bacillota</taxon>
        <taxon>Bacilli</taxon>
        <taxon>Bacillales</taxon>
        <taxon>Bacillaceae</taxon>
        <taxon>Bacillus</taxon>
    </lineage>
</organism>
<name>A0AAP1DX91_BACIU</name>
<proteinExistence type="predicted"/>
<gene>
    <name evidence="1" type="ORF">B4122_4568</name>
</gene>
<dbReference type="AlphaFoldDB" id="A0AAP1DX91"/>
<evidence type="ECO:0000313" key="1">
    <source>
        <dbReference type="EMBL" id="KZD87344.1"/>
    </source>
</evidence>
<accession>A0AAP1DX91</accession>
<dbReference type="Proteomes" id="UP000076442">
    <property type="component" value="Unassembled WGS sequence"/>
</dbReference>
<reference evidence="1 2" key="1">
    <citation type="submission" date="2015-09" db="EMBL/GenBank/DDBJ databases">
        <title>Spore heat resistance.</title>
        <authorList>
            <person name="Boekhorst J."/>
            <person name="Berendsen E.M."/>
            <person name="Wells-Bennik M.H."/>
            <person name="Kuipers O.P."/>
        </authorList>
    </citation>
    <scope>NUCLEOTIDE SEQUENCE [LARGE SCALE GENOMIC DNA]</scope>
    <source>
        <strain evidence="1 2">B4122</strain>
    </source>
</reference>
<dbReference type="EMBL" id="LJZV01000032">
    <property type="protein sequence ID" value="KZD87344.1"/>
    <property type="molecule type" value="Genomic_DNA"/>
</dbReference>